<keyword evidence="3" id="KW-1185">Reference proteome</keyword>
<evidence type="ECO:0000313" key="2">
    <source>
        <dbReference type="EMBL" id="ERM94669.1"/>
    </source>
</evidence>
<dbReference type="Pfam" id="PF23112">
    <property type="entry name" value="PUB62-63_C"/>
    <property type="match status" value="1"/>
</dbReference>
<accession>W1NHL3</accession>
<dbReference type="HOGENOM" id="CLU_134644_0_0_1"/>
<dbReference type="InterPro" id="IPR057649">
    <property type="entry name" value="PUB62-63_C"/>
</dbReference>
<gene>
    <name evidence="2" type="ORF">AMTR_s00011p00219420</name>
</gene>
<dbReference type="EMBL" id="KI397507">
    <property type="protein sequence ID" value="ERM94669.1"/>
    <property type="molecule type" value="Genomic_DNA"/>
</dbReference>
<sequence>MRMIRRLFHNATLRKRRKEAGEHTDAIKRLNKENGDMGVDGDGSEHLKGVQYPFAVNEKVLIKGNRRTPDKFVGREAVITSQCLNGWYLLKILDMGESVRLQYRCLHKLQSSQGEDRIQLQPLIQNNPPSFWIDSVAIPMFQFEGYNPLFFPFLSNLCFQFFVCAISQR</sequence>
<evidence type="ECO:0000313" key="3">
    <source>
        <dbReference type="Proteomes" id="UP000017836"/>
    </source>
</evidence>
<protein>
    <recommendedName>
        <fullName evidence="1">PUB 62/63 C-terminal domain-containing protein</fullName>
    </recommendedName>
</protein>
<dbReference type="eggNOG" id="ENOG502QUR5">
    <property type="taxonomic scope" value="Eukaryota"/>
</dbReference>
<dbReference type="Proteomes" id="UP000017836">
    <property type="component" value="Unassembled WGS sequence"/>
</dbReference>
<proteinExistence type="predicted"/>
<feature type="domain" description="PUB 62/63 C-terminal" evidence="1">
    <location>
        <begin position="50"/>
        <end position="108"/>
    </location>
</feature>
<name>W1NHL3_AMBTC</name>
<dbReference type="PANTHER" id="PTHR33644">
    <property type="entry name" value="U-BOX DOMAIN-CONTAINING PROTEIN 62-RELATED"/>
    <property type="match status" value="1"/>
</dbReference>
<dbReference type="Gramene" id="ERM94669">
    <property type="protein sequence ID" value="ERM94669"/>
    <property type="gene ID" value="AMTR_s00011p00219420"/>
</dbReference>
<evidence type="ECO:0000259" key="1">
    <source>
        <dbReference type="Pfam" id="PF23112"/>
    </source>
</evidence>
<dbReference type="PANTHER" id="PTHR33644:SF3">
    <property type="entry name" value="RING_U-BOX SUPERFAMILY PROTEIN"/>
    <property type="match status" value="1"/>
</dbReference>
<reference evidence="3" key="1">
    <citation type="journal article" date="2013" name="Science">
        <title>The Amborella genome and the evolution of flowering plants.</title>
        <authorList>
            <consortium name="Amborella Genome Project"/>
        </authorList>
    </citation>
    <scope>NUCLEOTIDE SEQUENCE [LARGE SCALE GENOMIC DNA]</scope>
</reference>
<organism evidence="2 3">
    <name type="scientific">Amborella trichopoda</name>
    <dbReference type="NCBI Taxonomy" id="13333"/>
    <lineage>
        <taxon>Eukaryota</taxon>
        <taxon>Viridiplantae</taxon>
        <taxon>Streptophyta</taxon>
        <taxon>Embryophyta</taxon>
        <taxon>Tracheophyta</taxon>
        <taxon>Spermatophyta</taxon>
        <taxon>Magnoliopsida</taxon>
        <taxon>Amborellales</taxon>
        <taxon>Amborellaceae</taxon>
        <taxon>Amborella</taxon>
    </lineage>
</organism>
<dbReference type="OMA" id="YPFAINE"/>
<dbReference type="AlphaFoldDB" id="W1NHL3"/>